<evidence type="ECO:0000259" key="1">
    <source>
        <dbReference type="Pfam" id="PF00685"/>
    </source>
</evidence>
<proteinExistence type="predicted"/>
<accession>A0ABM0M3T0</accession>
<name>A0ABM0M3T0_SACKO</name>
<dbReference type="PANTHER" id="PTHR10704:SF44">
    <property type="entry name" value="LD35051P-RELATED"/>
    <property type="match status" value="1"/>
</dbReference>
<dbReference type="SUPFAM" id="SSF52540">
    <property type="entry name" value="P-loop containing nucleoside triphosphate hydrolases"/>
    <property type="match status" value="1"/>
</dbReference>
<protein>
    <submittedName>
        <fullName evidence="3">Carbohydrate sulfotransferase 1-like</fullName>
    </submittedName>
</protein>
<evidence type="ECO:0000313" key="2">
    <source>
        <dbReference type="Proteomes" id="UP000694865"/>
    </source>
</evidence>
<dbReference type="Pfam" id="PF00685">
    <property type="entry name" value="Sulfotransfer_1"/>
    <property type="match status" value="1"/>
</dbReference>
<gene>
    <name evidence="3" type="primary">LOC100369364</name>
</gene>
<dbReference type="Gene3D" id="3.40.50.300">
    <property type="entry name" value="P-loop containing nucleotide triphosphate hydrolases"/>
    <property type="match status" value="1"/>
</dbReference>
<reference evidence="3" key="1">
    <citation type="submission" date="2025-08" db="UniProtKB">
        <authorList>
            <consortium name="RefSeq"/>
        </authorList>
    </citation>
    <scope>IDENTIFICATION</scope>
    <source>
        <tissue evidence="3">Testes</tissue>
    </source>
</reference>
<sequence length="290" mass="34097">MASQRSGSSFLGELFNRNQDVFYSFEPIRPLTFAVLRGELDNNQFENEAIAKLSNTLKCKDVRVYKRTGKSRTDRKLFDLTKACKNKRHVAVKEIRFYKLDTLRTLAEDPNLNFKIIHLVRDPRAIINSRENSFFSNHDFKRKRVPWDEVTDLCKDLQHNLDLITTLPQWLKGKYFLVRYEDLALRPLEATRDIYNFSGMPMDEDVEKWVYENTQTEQGGDLSTTRNSTERVTAWRNELSFSVIADIQNKCKEPMEMLGYISLQDQTQQNTLSLPVFTDETEFFNFPYIL</sequence>
<dbReference type="Proteomes" id="UP000694865">
    <property type="component" value="Unplaced"/>
</dbReference>
<dbReference type="RefSeq" id="XP_006814671.1">
    <property type="nucleotide sequence ID" value="XM_006814608.1"/>
</dbReference>
<dbReference type="InterPro" id="IPR000863">
    <property type="entry name" value="Sulfotransferase_dom"/>
</dbReference>
<dbReference type="GeneID" id="100369364"/>
<feature type="domain" description="Sulfotransferase" evidence="1">
    <location>
        <begin position="2"/>
        <end position="256"/>
    </location>
</feature>
<organism evidence="2 3">
    <name type="scientific">Saccoglossus kowalevskii</name>
    <name type="common">Acorn worm</name>
    <dbReference type="NCBI Taxonomy" id="10224"/>
    <lineage>
        <taxon>Eukaryota</taxon>
        <taxon>Metazoa</taxon>
        <taxon>Hemichordata</taxon>
        <taxon>Enteropneusta</taxon>
        <taxon>Harrimaniidae</taxon>
        <taxon>Saccoglossus</taxon>
    </lineage>
</organism>
<dbReference type="PANTHER" id="PTHR10704">
    <property type="entry name" value="CARBOHYDRATE SULFOTRANSFERASE"/>
    <property type="match status" value="1"/>
</dbReference>
<evidence type="ECO:0000313" key="3">
    <source>
        <dbReference type="RefSeq" id="XP_006814671.1"/>
    </source>
</evidence>
<keyword evidence="2" id="KW-1185">Reference proteome</keyword>
<dbReference type="InterPro" id="IPR027417">
    <property type="entry name" value="P-loop_NTPase"/>
</dbReference>
<dbReference type="InterPro" id="IPR051135">
    <property type="entry name" value="Gal/GlcNAc/GalNAc_ST"/>
</dbReference>